<gene>
    <name evidence="1" type="ORF">QFC20_002542</name>
</gene>
<sequence length="842" mass="92560">MADFPDDRPLDAVTGQEHHFVTVTRESTVHQGPSTRHDVPQPAAHTDTQPVAVQPPSQPVVQPAAPAARPQPKRVPTAVITRPGEPEVPVNQGGLPDHAIKHTVHVPNTAQGDQASVVPATQAHAAPEHALPTAPNVHPEAQERELEEVGRRDPGLVAAQVEKSRGDRRALKGKEEGGTVVQGIEDDKLWALLRRFDSQVNHTLLLTSHKLPDSEPDLRRSVLPHVPFNSDILKANMERLYAGAGVGMIRAVNEIIRLRSWEPEERRRTAYFCATYFFAWCIGLAIPTLILFLITLIVLPESRFFFFPPRMPPLGQPPSATDPTNQGGDQSFFGGVDSAVQHRSKAEQVEEQAWEFRQLAEAFAVRIAISKGAKTNNQGNASVGEKHSAQSLEPSSDSSYSDSDDEYADAQAELDPSLYAPGEHPDELKHQRRRLRAARDGDESGGMTGKMVHRKKGDKDVSRPMSEKERKHAETKEAKAKRDAMISKYTKAMQDVTGDIADLSECLANALSPPRPYPPNIARFKLAGAIFGPLFLATAVVPAWIWHRVASFSLGFAFFGQPIIDRGLAWFVKAVPDWKDKLDLRNSLLSGVPTNDQLVLHLLRVGERMNHPLPRPPPPPLAGTPKEAIKDTGPDPDSELVDENGNFVDPDDLSTKDKIAHKSKSKLVNSFKAVSKRVAAIGADVTVDGVRKKVGSKVDRVVFGDVLKDDGNDESYPCKLRNKPGHIILRPLSVYGPAAIIFEPLVGPAVFERNIDDIVEIKKGGVSMPRAVLGWASGADIESQTLIIRIKDDFERQVSEIAKDVKGMAAQDGDVYELNQVVRREQLFNRLIAMGNQRWESL</sequence>
<keyword evidence="2" id="KW-1185">Reference proteome</keyword>
<name>A0ACC2WKH7_9TREE</name>
<dbReference type="Proteomes" id="UP001230649">
    <property type="component" value="Unassembled WGS sequence"/>
</dbReference>
<accession>A0ACC2WKH7</accession>
<dbReference type="EMBL" id="JASBWS010000018">
    <property type="protein sequence ID" value="KAJ9111567.1"/>
    <property type="molecule type" value="Genomic_DNA"/>
</dbReference>
<proteinExistence type="predicted"/>
<reference evidence="1" key="1">
    <citation type="submission" date="2023-04" db="EMBL/GenBank/DDBJ databases">
        <title>Draft Genome sequencing of Naganishia species isolated from polar environments using Oxford Nanopore Technology.</title>
        <authorList>
            <person name="Leo P."/>
            <person name="Venkateswaran K."/>
        </authorList>
    </citation>
    <scope>NUCLEOTIDE SEQUENCE</scope>
    <source>
        <strain evidence="1">MNA-CCFEE 5262</strain>
    </source>
</reference>
<comment type="caution">
    <text evidence="1">The sequence shown here is derived from an EMBL/GenBank/DDBJ whole genome shotgun (WGS) entry which is preliminary data.</text>
</comment>
<evidence type="ECO:0000313" key="1">
    <source>
        <dbReference type="EMBL" id="KAJ9111567.1"/>
    </source>
</evidence>
<organism evidence="1 2">
    <name type="scientific">Naganishia adeliensis</name>
    <dbReference type="NCBI Taxonomy" id="92952"/>
    <lineage>
        <taxon>Eukaryota</taxon>
        <taxon>Fungi</taxon>
        <taxon>Dikarya</taxon>
        <taxon>Basidiomycota</taxon>
        <taxon>Agaricomycotina</taxon>
        <taxon>Tremellomycetes</taxon>
        <taxon>Filobasidiales</taxon>
        <taxon>Filobasidiaceae</taxon>
        <taxon>Naganishia</taxon>
    </lineage>
</organism>
<evidence type="ECO:0000313" key="2">
    <source>
        <dbReference type="Proteomes" id="UP001230649"/>
    </source>
</evidence>
<protein>
    <submittedName>
        <fullName evidence="1">Uncharacterized protein</fullName>
    </submittedName>
</protein>